<dbReference type="FunCoup" id="A0A1V8ST74">
    <property type="interactions" value="113"/>
</dbReference>
<dbReference type="PROSITE" id="PS50280">
    <property type="entry name" value="SET"/>
    <property type="match status" value="1"/>
</dbReference>
<dbReference type="SUPFAM" id="SSF82199">
    <property type="entry name" value="SET domain"/>
    <property type="match status" value="1"/>
</dbReference>
<dbReference type="InterPro" id="IPR050869">
    <property type="entry name" value="H3K4_H4K5_MeTrfase"/>
</dbReference>
<accession>A0A1V8ST74</accession>
<organism evidence="2 3">
    <name type="scientific">Cryoendolithus antarcticus</name>
    <dbReference type="NCBI Taxonomy" id="1507870"/>
    <lineage>
        <taxon>Eukaryota</taxon>
        <taxon>Fungi</taxon>
        <taxon>Dikarya</taxon>
        <taxon>Ascomycota</taxon>
        <taxon>Pezizomycotina</taxon>
        <taxon>Dothideomycetes</taxon>
        <taxon>Dothideomycetidae</taxon>
        <taxon>Cladosporiales</taxon>
        <taxon>Cladosporiaceae</taxon>
        <taxon>Cryoendolithus</taxon>
    </lineage>
</organism>
<sequence length="343" mass="38101">MPPTSDAFEVRDIPGAGRGVIARTSLPNRTHILSTSTLAAYVVFREYRKEVCAQCFHYDRGRTLAVRDLETGKVFCSEGCRDLWAEEQGEEGVEAWKALETWVKARSGAVWCTATSRTDGERPSVEEIEVAWKRVEYARFTRVQETKAEAKQRRKALQSSTSGPVDPDILSFLLSGIIFVSKHPALFASDVLALAMDPTPYRTPSDLQSHANSFLQLVSLLPPPLSESCTTSRIQTLIAAASHNSFGIRAGSEEDMEEYMGYALYPDASYFNHSCEPNVAKKRKGRTWEFWTSGAVKEGEELCISYLGGDEKGLDVTGRRERLKGTWGFECGCGRCVRDSGQV</sequence>
<keyword evidence="3" id="KW-1185">Reference proteome</keyword>
<proteinExistence type="predicted"/>
<dbReference type="GO" id="GO:0005634">
    <property type="term" value="C:nucleus"/>
    <property type="evidence" value="ECO:0007669"/>
    <property type="project" value="TreeGrafter"/>
</dbReference>
<comment type="caution">
    <text evidence="2">The sequence shown here is derived from an EMBL/GenBank/DDBJ whole genome shotgun (WGS) entry which is preliminary data.</text>
</comment>
<dbReference type="STRING" id="1507870.A0A1V8ST74"/>
<dbReference type="Proteomes" id="UP000192596">
    <property type="component" value="Unassembled WGS sequence"/>
</dbReference>
<dbReference type="InterPro" id="IPR046341">
    <property type="entry name" value="SET_dom_sf"/>
</dbReference>
<dbReference type="PANTHER" id="PTHR12197">
    <property type="entry name" value="HISTONE-LYSINE N-METHYLTRANSFERASE SMYD"/>
    <property type="match status" value="1"/>
</dbReference>
<protein>
    <recommendedName>
        <fullName evidence="1">SET domain-containing protein</fullName>
    </recommendedName>
</protein>
<evidence type="ECO:0000313" key="2">
    <source>
        <dbReference type="EMBL" id="OQO02260.1"/>
    </source>
</evidence>
<dbReference type="InterPro" id="IPR001214">
    <property type="entry name" value="SET_dom"/>
</dbReference>
<dbReference type="AlphaFoldDB" id="A0A1V8ST74"/>
<evidence type="ECO:0000313" key="3">
    <source>
        <dbReference type="Proteomes" id="UP000192596"/>
    </source>
</evidence>
<dbReference type="InParanoid" id="A0A1V8ST74"/>
<reference evidence="3" key="1">
    <citation type="submission" date="2017-03" db="EMBL/GenBank/DDBJ databases">
        <title>Genomes of endolithic fungi from Antarctica.</title>
        <authorList>
            <person name="Coleine C."/>
            <person name="Masonjones S."/>
            <person name="Stajich J.E."/>
        </authorList>
    </citation>
    <scope>NUCLEOTIDE SEQUENCE [LARGE SCALE GENOMIC DNA]</scope>
    <source>
        <strain evidence="3">CCFEE 5527</strain>
    </source>
</reference>
<dbReference type="PANTHER" id="PTHR12197:SF294">
    <property type="entry name" value="POTENTIAL PROTEIN LYSINE METHYLTRANSFERASE SET6"/>
    <property type="match status" value="1"/>
</dbReference>
<feature type="domain" description="SET" evidence="1">
    <location>
        <begin position="6"/>
        <end position="307"/>
    </location>
</feature>
<gene>
    <name evidence="2" type="ORF">B0A48_11814</name>
</gene>
<dbReference type="EMBL" id="NAJO01000028">
    <property type="protein sequence ID" value="OQO02260.1"/>
    <property type="molecule type" value="Genomic_DNA"/>
</dbReference>
<dbReference type="OrthoDB" id="1028014at2759"/>
<dbReference type="Gene3D" id="2.170.270.10">
    <property type="entry name" value="SET domain"/>
    <property type="match status" value="1"/>
</dbReference>
<dbReference type="Pfam" id="PF00856">
    <property type="entry name" value="SET"/>
    <property type="match status" value="1"/>
</dbReference>
<evidence type="ECO:0000259" key="1">
    <source>
        <dbReference type="PROSITE" id="PS50280"/>
    </source>
</evidence>
<name>A0A1V8ST74_9PEZI</name>
<dbReference type="CDD" id="cd20071">
    <property type="entry name" value="SET_SMYD"/>
    <property type="match status" value="1"/>
</dbReference>